<accession>A0A7S0CJU5</accession>
<sequence>MGGSSSKQLFVDQKLLEKDLSGKVYVVTGGNAGIGESTVRQLAKQGATIISACRSVDKAETSAVSIRKEISNADITVMKCDLSSLASVREFAATFKAKHAKLDCLVNNAGVMAPPLSRTTEGFEMQFGTNHVGHYLLTELLMEPIVAAKPSRIIVLSSCAHETFQGITANIDYDDINWEKREYVPFQAYGDSKLCNVLHCMELADRLPEGVQTASVHPGWVYSGLMRHVMNSVMKTLLLPVLRMWFGMVMPWPGVQTSLEAILTNDLKNGAYYAQAFSPAKNGAGGWPQKSLSEHATMENAKKLKEVTEKLIADSEKKADE</sequence>
<dbReference type="GO" id="GO:0016491">
    <property type="term" value="F:oxidoreductase activity"/>
    <property type="evidence" value="ECO:0007669"/>
    <property type="project" value="UniProtKB-KW"/>
</dbReference>
<evidence type="ECO:0000256" key="1">
    <source>
        <dbReference type="ARBA" id="ARBA00023002"/>
    </source>
</evidence>
<dbReference type="Pfam" id="PF00106">
    <property type="entry name" value="adh_short"/>
    <property type="match status" value="1"/>
</dbReference>
<proteinExistence type="predicted"/>
<gene>
    <name evidence="2" type="ORF">PINE0816_LOCUS20948</name>
</gene>
<dbReference type="EMBL" id="HBEL01044962">
    <property type="protein sequence ID" value="CAD8424788.1"/>
    <property type="molecule type" value="Transcribed_RNA"/>
</dbReference>
<dbReference type="PRINTS" id="PR00081">
    <property type="entry name" value="GDHRDH"/>
</dbReference>
<organism evidence="2">
    <name type="scientific">Proboscia inermis</name>
    <dbReference type="NCBI Taxonomy" id="420281"/>
    <lineage>
        <taxon>Eukaryota</taxon>
        <taxon>Sar</taxon>
        <taxon>Stramenopiles</taxon>
        <taxon>Ochrophyta</taxon>
        <taxon>Bacillariophyta</taxon>
        <taxon>Coscinodiscophyceae</taxon>
        <taxon>Rhizosoleniophycidae</taxon>
        <taxon>Rhizosoleniales</taxon>
        <taxon>Rhizosoleniaceae</taxon>
        <taxon>Proboscia</taxon>
    </lineage>
</organism>
<dbReference type="InterPro" id="IPR036291">
    <property type="entry name" value="NAD(P)-bd_dom_sf"/>
</dbReference>
<evidence type="ECO:0000313" key="2">
    <source>
        <dbReference type="EMBL" id="CAD8424788.1"/>
    </source>
</evidence>
<dbReference type="AlphaFoldDB" id="A0A7S0CJU5"/>
<dbReference type="SUPFAM" id="SSF51735">
    <property type="entry name" value="NAD(P)-binding Rossmann-fold domains"/>
    <property type="match status" value="1"/>
</dbReference>
<dbReference type="InterPro" id="IPR002347">
    <property type="entry name" value="SDR_fam"/>
</dbReference>
<keyword evidence="1" id="KW-0560">Oxidoreductase</keyword>
<dbReference type="PANTHER" id="PTHR43157:SF31">
    <property type="entry name" value="PHOSPHATIDYLINOSITOL-GLYCAN BIOSYNTHESIS CLASS F PROTEIN"/>
    <property type="match status" value="1"/>
</dbReference>
<reference evidence="2" key="1">
    <citation type="submission" date="2021-01" db="EMBL/GenBank/DDBJ databases">
        <authorList>
            <person name="Corre E."/>
            <person name="Pelletier E."/>
            <person name="Niang G."/>
            <person name="Scheremetjew M."/>
            <person name="Finn R."/>
            <person name="Kale V."/>
            <person name="Holt S."/>
            <person name="Cochrane G."/>
            <person name="Meng A."/>
            <person name="Brown T."/>
            <person name="Cohen L."/>
        </authorList>
    </citation>
    <scope>NUCLEOTIDE SEQUENCE</scope>
    <source>
        <strain evidence="2">CCAP1064/1</strain>
    </source>
</reference>
<dbReference type="PANTHER" id="PTHR43157">
    <property type="entry name" value="PHOSPHATIDYLINOSITOL-GLYCAN BIOSYNTHESIS CLASS F PROTEIN-RELATED"/>
    <property type="match status" value="1"/>
</dbReference>
<protein>
    <submittedName>
        <fullName evidence="2">Uncharacterized protein</fullName>
    </submittedName>
</protein>
<dbReference type="Gene3D" id="3.40.50.720">
    <property type="entry name" value="NAD(P)-binding Rossmann-like Domain"/>
    <property type="match status" value="1"/>
</dbReference>
<dbReference type="CDD" id="cd05327">
    <property type="entry name" value="retinol-DH_like_SDR_c_like"/>
    <property type="match status" value="1"/>
</dbReference>
<name>A0A7S0CJU5_9STRA</name>